<evidence type="ECO:0000313" key="1">
    <source>
        <dbReference type="EMBL" id="GFP38411.1"/>
    </source>
</evidence>
<dbReference type="EMBL" id="BLSD01000003">
    <property type="protein sequence ID" value="GFP38411.1"/>
    <property type="molecule type" value="Genomic_DNA"/>
</dbReference>
<gene>
    <name evidence="1" type="ORF">HKBW3S47_00112</name>
</gene>
<dbReference type="RefSeq" id="WP_176235227.1">
    <property type="nucleotide sequence ID" value="NZ_BLSD01000003.1"/>
</dbReference>
<dbReference type="InterPro" id="IPR025639">
    <property type="entry name" value="DruA"/>
</dbReference>
<evidence type="ECO:0008006" key="3">
    <source>
        <dbReference type="Google" id="ProtNLM"/>
    </source>
</evidence>
<sequence length="402" mass="45535">MVSNIADRKALSQELPSQQDGSIDTLVQELRQTILDHIDAIGLNNSEAGESNSRLSKNQIRTIHAAHRRETAQREAKMVGDHGQRLLNHFAEGSEVGVEAIDPELVLVDPDTEEANLFRIAALLWSVPVSRGFGRRMRFLVRDRSNQKLIGLLALGSPVFNLSPRDNWIGWTVRDREERLVNVMDAFVIGAVPPYSQLIGGKLVAALIGSGEVSQHFERRYGLKRGIISGKLKRAKLVLVTTTSALGHSSLYNRLRLPGLIEFHRLGTTNGWGHFQVPDSIFNQMRRLLELGGHKYASGYRYGDGPNWRLRVAREALERIGLDGNVMRHGIRREVYGVPLTENWREYLLGEDDDAILERPTVKEIADACIERWLLPRSKRRPQFRAWKRGDTWRLITQAIEP</sequence>
<accession>A0A6V8Q8G1</accession>
<proteinExistence type="predicted"/>
<name>A0A6V8Q8G1_9ACTN</name>
<dbReference type="Pfam" id="PF14236">
    <property type="entry name" value="DruA"/>
    <property type="match status" value="1"/>
</dbReference>
<dbReference type="Proteomes" id="UP000569018">
    <property type="component" value="Unassembled WGS sequence"/>
</dbReference>
<evidence type="ECO:0000313" key="2">
    <source>
        <dbReference type="Proteomes" id="UP000569018"/>
    </source>
</evidence>
<dbReference type="AlphaFoldDB" id="A0A6V8Q8G1"/>
<reference evidence="1 2" key="1">
    <citation type="journal article" date="2020" name="Front. Microbiol.">
        <title>Single-cell genomics of novel Actinobacteria with the Wood-Ljungdahl pathway discovered in a serpentinizing system.</title>
        <authorList>
            <person name="Merino N."/>
            <person name="Kawai M."/>
            <person name="Boyd E.S."/>
            <person name="Colman D.R."/>
            <person name="McGlynn S.E."/>
            <person name="Nealson K.H."/>
            <person name="Kurokawa K."/>
            <person name="Hongoh Y."/>
        </authorList>
    </citation>
    <scope>NUCLEOTIDE SEQUENCE [LARGE SCALE GENOMIC DNA]</scope>
    <source>
        <strain evidence="1 2">S47</strain>
    </source>
</reference>
<protein>
    <recommendedName>
        <fullName evidence="3">DUF4338 domain-containing protein</fullName>
    </recommendedName>
</protein>
<comment type="caution">
    <text evidence="1">The sequence shown here is derived from an EMBL/GenBank/DDBJ whole genome shotgun (WGS) entry which is preliminary data.</text>
</comment>
<organism evidence="1 2">
    <name type="scientific">Candidatus Hakubella thermalkaliphila</name>
    <dbReference type="NCBI Taxonomy" id="2754717"/>
    <lineage>
        <taxon>Bacteria</taxon>
        <taxon>Bacillati</taxon>
        <taxon>Actinomycetota</taxon>
        <taxon>Actinomycetota incertae sedis</taxon>
        <taxon>Candidatus Hakubellales</taxon>
        <taxon>Candidatus Hakubellaceae</taxon>
        <taxon>Candidatus Hakubella</taxon>
    </lineage>
</organism>